<dbReference type="AlphaFoldDB" id="A6GJK1"/>
<feature type="region of interest" description="Disordered" evidence="1">
    <location>
        <begin position="1"/>
        <end position="28"/>
    </location>
</feature>
<organism evidence="2 3">
    <name type="scientific">Plesiocystis pacifica SIR-1</name>
    <dbReference type="NCBI Taxonomy" id="391625"/>
    <lineage>
        <taxon>Bacteria</taxon>
        <taxon>Pseudomonadati</taxon>
        <taxon>Myxococcota</taxon>
        <taxon>Polyangia</taxon>
        <taxon>Nannocystales</taxon>
        <taxon>Nannocystaceae</taxon>
        <taxon>Plesiocystis</taxon>
    </lineage>
</organism>
<dbReference type="Proteomes" id="UP000005801">
    <property type="component" value="Unassembled WGS sequence"/>
</dbReference>
<reference evidence="2 3" key="1">
    <citation type="submission" date="2007-06" db="EMBL/GenBank/DDBJ databases">
        <authorList>
            <person name="Shimkets L."/>
            <person name="Ferriera S."/>
            <person name="Johnson J."/>
            <person name="Kravitz S."/>
            <person name="Beeson K."/>
            <person name="Sutton G."/>
            <person name="Rogers Y.-H."/>
            <person name="Friedman R."/>
            <person name="Frazier M."/>
            <person name="Venter J.C."/>
        </authorList>
    </citation>
    <scope>NUCLEOTIDE SEQUENCE [LARGE SCALE GENOMIC DNA]</scope>
    <source>
        <strain evidence="2 3">SIR-1</strain>
    </source>
</reference>
<accession>A6GJK1</accession>
<evidence type="ECO:0000256" key="1">
    <source>
        <dbReference type="SAM" id="MobiDB-lite"/>
    </source>
</evidence>
<name>A6GJK1_9BACT</name>
<proteinExistence type="predicted"/>
<comment type="caution">
    <text evidence="2">The sequence shown here is derived from an EMBL/GenBank/DDBJ whole genome shotgun (WGS) entry which is preliminary data.</text>
</comment>
<keyword evidence="3" id="KW-1185">Reference proteome</keyword>
<protein>
    <submittedName>
        <fullName evidence="2">Uncharacterized protein</fullName>
    </submittedName>
</protein>
<evidence type="ECO:0000313" key="3">
    <source>
        <dbReference type="Proteomes" id="UP000005801"/>
    </source>
</evidence>
<gene>
    <name evidence="2" type="ORF">PPSIR1_13715</name>
</gene>
<sequence length="129" mass="13419">MLPLSTACPRESEGEAGEGGSESGGSLSCHEASTEEACLGASGEYQTCGWFESSTYVVEDESCASPTVGGLCHIIGSADECAGGDIRRVWRSVEEGVEIADVQSGCQWPPVGFEPCEMSDEPPAQCSCE</sequence>
<evidence type="ECO:0000313" key="2">
    <source>
        <dbReference type="EMBL" id="EDM73959.1"/>
    </source>
</evidence>
<dbReference type="EMBL" id="ABCS01000159">
    <property type="protein sequence ID" value="EDM73959.1"/>
    <property type="molecule type" value="Genomic_DNA"/>
</dbReference>